<dbReference type="Proteomes" id="UP000076447">
    <property type="component" value="Unassembled WGS sequence"/>
</dbReference>
<comment type="catalytic activity">
    <reaction evidence="2">
        <text>GTP + ATP = guanosine 3'-diphosphate 5'-triphosphate + AMP</text>
        <dbReference type="Rhea" id="RHEA:22088"/>
        <dbReference type="ChEBI" id="CHEBI:30616"/>
        <dbReference type="ChEBI" id="CHEBI:37565"/>
        <dbReference type="ChEBI" id="CHEBI:142410"/>
        <dbReference type="ChEBI" id="CHEBI:456215"/>
        <dbReference type="EC" id="2.7.6.5"/>
    </reaction>
</comment>
<dbReference type="Pfam" id="PF13291">
    <property type="entry name" value="ACT_4"/>
    <property type="match status" value="1"/>
</dbReference>
<evidence type="ECO:0000256" key="3">
    <source>
        <dbReference type="RuleBase" id="RU003847"/>
    </source>
</evidence>
<dbReference type="GO" id="GO:0016787">
    <property type="term" value="F:hydrolase activity"/>
    <property type="evidence" value="ECO:0007669"/>
    <property type="project" value="UniProtKB-KW"/>
</dbReference>
<sequence length="771" mass="85012">MSEETRTGRSSGESGPSSAARVRSRLVRFGVRGSQGGTPALEPVLQAVRTNHPKSDLSVIERAYATAEKAHRGQMRKSGDPYITHPVAVATILADLGFDGATLAAALLHDTVEDTEYSLERLTEEYGEEIAMLVDGVTKLDKVTYGDAAQAETVRKMVVAMARDIRVLVIKLADRLHNARTWKFVPSSSAERKARETLEIYAPLAHRLGMNTIKWELEDLSFATLYPKVYEEIVHLVAERAPAREEYLAVVREQVTADLRTAKIKATVTGRPKHYYSIYQKMIVRGHDFAEIYDLVGARVLVDTVRDCYAALGALHARWNPVPGRFKDYIAMPKFNMYQSLHTTVIGPGGKPVEIQIRTHDMHRRAEYGVAAHWKYKEIAKASGAPEPAQNDMAWLRQLVDWQRETADPSEFLDSLRFEIGGAEVYVFTPKGDVIALPAGSTPVDFSYAVHTEVGHRTMGARVNGRLVPLDSTLENGDVVDVLTSKSETAGPSRDWLAFVNSPRARNKIRQWFSKERREEAVEHGKTAIAKAMRKQNLPIQRLLSHESLVALANEMRYPDVSALYAAIGEGQVSAASVVQKLVHAMGGEDGASEDLAEVARPGHTSRRPRTGDPGVVVKGVDDIWVKLAKCCTPVPGDEIIGFITRGQGVSVHRADCANVVGLRNQPERIVEVDWTTGSNALFLVQIQVEALDRSRLLSDVTRVLSDHHVNILSATVSTSNDRVAMSRFVFEMAEPGHLATVLSAVRKIDGVFDVYRITGSKAAEQPQLPA</sequence>
<evidence type="ECO:0000256" key="4">
    <source>
        <dbReference type="SAM" id="MobiDB-lite"/>
    </source>
</evidence>
<dbReference type="FunFam" id="3.10.20.30:FF:000002">
    <property type="entry name" value="GTP pyrophosphokinase (RelA/SpoT)"/>
    <property type="match status" value="1"/>
</dbReference>
<dbReference type="Pfam" id="PF04607">
    <property type="entry name" value="RelA_SpoT"/>
    <property type="match status" value="1"/>
</dbReference>
<reference evidence="8 10" key="1">
    <citation type="submission" date="2016-01" db="EMBL/GenBank/DDBJ databases">
        <title>Genome sequence of Oerskovia enterophila VJag, an agar and cellulose degrading bacterium.</title>
        <authorList>
            <person name="Poehlein A."/>
            <person name="Jag V."/>
            <person name="Bengelsdorf F."/>
            <person name="Duerre P."/>
            <person name="Daniel R."/>
        </authorList>
    </citation>
    <scope>NUCLEOTIDE SEQUENCE [LARGE SCALE GENOMIC DNA]</scope>
    <source>
        <strain evidence="8 10">VJag</strain>
    </source>
</reference>
<dbReference type="Gene3D" id="3.30.460.10">
    <property type="entry name" value="Beta Polymerase, domain 2"/>
    <property type="match status" value="1"/>
</dbReference>
<dbReference type="OrthoDB" id="9805041at2"/>
<proteinExistence type="inferred from homology"/>
<gene>
    <name evidence="8" type="primary">relA</name>
    <name evidence="9" type="ORF">OERS_12960</name>
    <name evidence="8" type="ORF">OJAG_19700</name>
</gene>
<dbReference type="Pfam" id="PF02824">
    <property type="entry name" value="TGS"/>
    <property type="match status" value="1"/>
</dbReference>
<evidence type="ECO:0000313" key="10">
    <source>
        <dbReference type="Proteomes" id="UP000076447"/>
    </source>
</evidence>
<name>A0A163RMH1_9CELL</name>
<dbReference type="EMBL" id="LRIE01000071">
    <property type="protein sequence ID" value="KZM35365.1"/>
    <property type="molecule type" value="Genomic_DNA"/>
</dbReference>
<dbReference type="GO" id="GO:0015970">
    <property type="term" value="P:guanosine tetraphosphate biosynthetic process"/>
    <property type="evidence" value="ECO:0007669"/>
    <property type="project" value="UniProtKB-UniPathway"/>
</dbReference>
<dbReference type="PATRIC" id="fig|43678.3.peg.2053"/>
<dbReference type="FunFam" id="1.10.3210.10:FF:000001">
    <property type="entry name" value="GTP pyrophosphokinase RelA"/>
    <property type="match status" value="1"/>
</dbReference>
<feature type="domain" description="TGS" evidence="7">
    <location>
        <begin position="421"/>
        <end position="484"/>
    </location>
</feature>
<dbReference type="Pfam" id="PF13328">
    <property type="entry name" value="HD_4"/>
    <property type="match status" value="1"/>
</dbReference>
<dbReference type="RefSeq" id="WP_068625169.1">
    <property type="nucleotide sequence ID" value="NZ_JBEPRG010000001.1"/>
</dbReference>
<dbReference type="SUPFAM" id="SSF81301">
    <property type="entry name" value="Nucleotidyltransferase"/>
    <property type="match status" value="1"/>
</dbReference>
<dbReference type="SUPFAM" id="SSF81271">
    <property type="entry name" value="TGS-like"/>
    <property type="match status" value="1"/>
</dbReference>
<dbReference type="Gene3D" id="3.10.20.30">
    <property type="match status" value="1"/>
</dbReference>
<dbReference type="CDD" id="cd04876">
    <property type="entry name" value="ACT_RelA-SpoT"/>
    <property type="match status" value="1"/>
</dbReference>
<dbReference type="InterPro" id="IPR002912">
    <property type="entry name" value="ACT_dom"/>
</dbReference>
<comment type="function">
    <text evidence="3">In eubacteria ppGpp (guanosine 3'-diphosphate 5'-diphosphate) is a mediator of the stringent response that coordinates a variety of cellular activities in response to changes in nutritional abundance.</text>
</comment>
<dbReference type="PANTHER" id="PTHR21262">
    <property type="entry name" value="GUANOSINE-3',5'-BIS DIPHOSPHATE 3'-PYROPHOSPHOHYDROLASE"/>
    <property type="match status" value="1"/>
</dbReference>
<dbReference type="FunFam" id="3.30.460.10:FF:000001">
    <property type="entry name" value="GTP pyrophosphokinase RelA"/>
    <property type="match status" value="1"/>
</dbReference>
<dbReference type="SMART" id="SM00954">
    <property type="entry name" value="RelA_SpoT"/>
    <property type="match status" value="1"/>
</dbReference>
<dbReference type="NCBIfam" id="TIGR00691">
    <property type="entry name" value="spoT_relA"/>
    <property type="match status" value="1"/>
</dbReference>
<protein>
    <submittedName>
        <fullName evidence="8">Bifunctional (P)ppGpp synthase/hydrolase RelA</fullName>
    </submittedName>
</protein>
<dbReference type="PROSITE" id="PS51880">
    <property type="entry name" value="TGS"/>
    <property type="match status" value="1"/>
</dbReference>
<organism evidence="8 10">
    <name type="scientific">Oerskovia enterophila</name>
    <dbReference type="NCBI Taxonomy" id="43678"/>
    <lineage>
        <taxon>Bacteria</taxon>
        <taxon>Bacillati</taxon>
        <taxon>Actinomycetota</taxon>
        <taxon>Actinomycetes</taxon>
        <taxon>Micrococcales</taxon>
        <taxon>Cellulomonadaceae</taxon>
        <taxon>Oerskovia</taxon>
    </lineage>
</organism>
<keyword evidence="8" id="KW-0378">Hydrolase</keyword>
<dbReference type="STRING" id="43678.OJAG_19700"/>
<dbReference type="InterPro" id="IPR012675">
    <property type="entry name" value="Beta-grasp_dom_sf"/>
</dbReference>
<evidence type="ECO:0000259" key="6">
    <source>
        <dbReference type="PROSITE" id="PS51831"/>
    </source>
</evidence>
<feature type="region of interest" description="Disordered" evidence="4">
    <location>
        <begin position="1"/>
        <end position="21"/>
    </location>
</feature>
<dbReference type="CDD" id="cd00077">
    <property type="entry name" value="HDc"/>
    <property type="match status" value="1"/>
</dbReference>
<evidence type="ECO:0000259" key="7">
    <source>
        <dbReference type="PROSITE" id="PS51880"/>
    </source>
</evidence>
<reference evidence="9 11" key="2">
    <citation type="submission" date="2016-06" db="EMBL/GenBank/DDBJ databases">
        <title>Genome sequence of Oerskovia enterophila DSM 43852.</title>
        <authorList>
            <person name="Poehlein A."/>
            <person name="Jag V."/>
            <person name="Bengelsdorf F.R."/>
            <person name="Daniel R."/>
            <person name="Duerre P."/>
        </authorList>
    </citation>
    <scope>NUCLEOTIDE SEQUENCE [LARGE SCALE GENOMIC DNA]</scope>
    <source>
        <strain evidence="9 11">DSM 43852</strain>
    </source>
</reference>
<dbReference type="PROSITE" id="PS51831">
    <property type="entry name" value="HD"/>
    <property type="match status" value="1"/>
</dbReference>
<dbReference type="Gene3D" id="1.10.3210.10">
    <property type="entry name" value="Hypothetical protein af1432"/>
    <property type="match status" value="1"/>
</dbReference>
<dbReference type="InterPro" id="IPR003607">
    <property type="entry name" value="HD/PDEase_dom"/>
</dbReference>
<dbReference type="Gene3D" id="3.30.70.260">
    <property type="match status" value="1"/>
</dbReference>
<dbReference type="InterPro" id="IPR007685">
    <property type="entry name" value="RelA_SpoT"/>
</dbReference>
<dbReference type="AlphaFoldDB" id="A0A163RMH1"/>
<dbReference type="InterPro" id="IPR004095">
    <property type="entry name" value="TGS"/>
</dbReference>
<feature type="domain" description="ACT" evidence="5">
    <location>
        <begin position="686"/>
        <end position="760"/>
    </location>
</feature>
<evidence type="ECO:0000256" key="1">
    <source>
        <dbReference type="ARBA" id="ARBA00004976"/>
    </source>
</evidence>
<dbReference type="PROSITE" id="PS51671">
    <property type="entry name" value="ACT"/>
    <property type="match status" value="1"/>
</dbReference>
<evidence type="ECO:0000313" key="9">
    <source>
        <dbReference type="EMBL" id="OCI31963.1"/>
    </source>
</evidence>
<keyword evidence="11" id="KW-1185">Reference proteome</keyword>
<accession>A0A163RMH1</accession>
<comment type="pathway">
    <text evidence="1">Purine metabolism; ppGpp biosynthesis; ppGpp from GTP: step 1/2.</text>
</comment>
<dbReference type="InterPro" id="IPR033655">
    <property type="entry name" value="TGS_RelA/SpoT"/>
</dbReference>
<dbReference type="UniPathway" id="UPA00908">
    <property type="reaction ID" value="UER00884"/>
</dbReference>
<evidence type="ECO:0000313" key="11">
    <source>
        <dbReference type="Proteomes" id="UP000093412"/>
    </source>
</evidence>
<dbReference type="GO" id="GO:0008728">
    <property type="term" value="F:GTP diphosphokinase activity"/>
    <property type="evidence" value="ECO:0007669"/>
    <property type="project" value="UniProtKB-EC"/>
</dbReference>
<dbReference type="GO" id="GO:0005886">
    <property type="term" value="C:plasma membrane"/>
    <property type="evidence" value="ECO:0007669"/>
    <property type="project" value="TreeGrafter"/>
</dbReference>
<evidence type="ECO:0000313" key="8">
    <source>
        <dbReference type="EMBL" id="KZM35365.1"/>
    </source>
</evidence>
<dbReference type="EMBL" id="MAQA01000011">
    <property type="protein sequence ID" value="OCI31963.1"/>
    <property type="molecule type" value="Genomic_DNA"/>
</dbReference>
<dbReference type="SUPFAM" id="SSF109604">
    <property type="entry name" value="HD-domain/PDEase-like"/>
    <property type="match status" value="1"/>
</dbReference>
<dbReference type="InterPro" id="IPR043519">
    <property type="entry name" value="NT_sf"/>
</dbReference>
<dbReference type="SMART" id="SM00471">
    <property type="entry name" value="HDc"/>
    <property type="match status" value="1"/>
</dbReference>
<comment type="caution">
    <text evidence="8">The sequence shown here is derived from an EMBL/GenBank/DDBJ whole genome shotgun (WGS) entry which is preliminary data.</text>
</comment>
<dbReference type="InterPro" id="IPR006674">
    <property type="entry name" value="HD_domain"/>
</dbReference>
<dbReference type="SUPFAM" id="SSF55021">
    <property type="entry name" value="ACT-like"/>
    <property type="match status" value="1"/>
</dbReference>
<evidence type="ECO:0000259" key="5">
    <source>
        <dbReference type="PROSITE" id="PS51671"/>
    </source>
</evidence>
<evidence type="ECO:0000256" key="2">
    <source>
        <dbReference type="ARBA" id="ARBA00048244"/>
    </source>
</evidence>
<dbReference type="InterPro" id="IPR012676">
    <property type="entry name" value="TGS-like"/>
</dbReference>
<dbReference type="Pfam" id="PF19296">
    <property type="entry name" value="RelA_AH_RIS"/>
    <property type="match status" value="1"/>
</dbReference>
<dbReference type="InterPro" id="IPR004811">
    <property type="entry name" value="RelA/Spo_fam"/>
</dbReference>
<dbReference type="CDD" id="cd01668">
    <property type="entry name" value="TGS_RSH"/>
    <property type="match status" value="1"/>
</dbReference>
<dbReference type="InterPro" id="IPR045600">
    <property type="entry name" value="RelA/SpoT_AH_RIS"/>
</dbReference>
<feature type="domain" description="HD" evidence="6">
    <location>
        <begin position="82"/>
        <end position="179"/>
    </location>
</feature>
<dbReference type="Proteomes" id="UP000093412">
    <property type="component" value="Unassembled WGS sequence"/>
</dbReference>
<dbReference type="PANTHER" id="PTHR21262:SF31">
    <property type="entry name" value="GTP PYROPHOSPHOKINASE"/>
    <property type="match status" value="1"/>
</dbReference>
<dbReference type="CDD" id="cd05399">
    <property type="entry name" value="NT_Rel-Spo_like"/>
    <property type="match status" value="1"/>
</dbReference>
<dbReference type="InterPro" id="IPR045865">
    <property type="entry name" value="ACT-like_dom_sf"/>
</dbReference>
<comment type="similarity">
    <text evidence="3">Belongs to the relA/spoT family.</text>
</comment>